<evidence type="ECO:0000256" key="1">
    <source>
        <dbReference type="SAM" id="MobiDB-lite"/>
    </source>
</evidence>
<feature type="compositionally biased region" description="Polar residues" evidence="1">
    <location>
        <begin position="213"/>
        <end position="225"/>
    </location>
</feature>
<feature type="compositionally biased region" description="Gly residues" evidence="1">
    <location>
        <begin position="295"/>
        <end position="323"/>
    </location>
</feature>
<accession>A0A5Q0GU70</accession>
<dbReference type="PRINTS" id="PR01217">
    <property type="entry name" value="PRICHEXTENSN"/>
</dbReference>
<dbReference type="Gene3D" id="1.20.1260.20">
    <property type="entry name" value="PPE superfamily"/>
    <property type="match status" value="1"/>
</dbReference>
<keyword evidence="3" id="KW-1185">Reference proteome</keyword>
<dbReference type="RefSeq" id="WP_033432595.1">
    <property type="nucleotide sequence ID" value="NZ_CP034550.1"/>
</dbReference>
<reference evidence="3" key="1">
    <citation type="journal article" date="2021" name="Curr. Microbiol.">
        <title>Complete genome of nocamycin-producing strain Saccharothrix syringae NRRL B-16468 reveals the biosynthetic potential for secondary metabolites.</title>
        <authorList>
            <person name="Mo X."/>
            <person name="Yang S."/>
        </authorList>
    </citation>
    <scope>NUCLEOTIDE SEQUENCE [LARGE SCALE GENOMIC DNA]</scope>
    <source>
        <strain evidence="3">ATCC 51364 / DSM 43886 / JCM 6844 / KCTC 9398 / NBRC 14523 / NRRL B-16468 / INA 2240</strain>
    </source>
</reference>
<evidence type="ECO:0000313" key="2">
    <source>
        <dbReference type="EMBL" id="QFZ17636.1"/>
    </source>
</evidence>
<sequence>MTHEKPPVPEPTANYPAYQHADMKRQVEENFNPGAAGEIAEEWKSIGETFTQLAVDFRVIVSGSESGWTGSAGEGVRTALAKVGDFSDLTGDHFTATGTALHDQTTAAAEAKSRMPDPVDYDPKKMFTDAISSGSLVELAALPVTMPLRKAESEEAKAEAVRVMQARDDAMRSATSSMPAFAETPTVTRDQGTATSTSQTSSTSTHTVDPGTRSGSTETPNTGRTDPSGTTTPSWTAPPTLPPPSATPPVTLPQPPPSAPPTQPPWLAPPGTRPPGSGPTAPPRRPVPPPPGLRPPGGGNNPPGRGPGGGPRAGGGPGGGGRPGVPTMPGTGGRGGAPGGFGPLGGGGQSGFGPNSPNNPNSPQGPNGPNGPAGTPRQGGPAGQGGRGPTNTPGTPAATGAGAGQGAEDQEHKAKYLIPTDDYFDDNRLVAPPTIGE</sequence>
<evidence type="ECO:0000313" key="3">
    <source>
        <dbReference type="Proteomes" id="UP000325787"/>
    </source>
</evidence>
<feature type="compositionally biased region" description="Low complexity" evidence="1">
    <location>
        <begin position="352"/>
        <end position="379"/>
    </location>
</feature>
<feature type="compositionally biased region" description="Low complexity" evidence="1">
    <location>
        <begin position="227"/>
        <end position="238"/>
    </location>
</feature>
<dbReference type="Proteomes" id="UP000325787">
    <property type="component" value="Chromosome"/>
</dbReference>
<name>A0A5Q0GU70_SACSY</name>
<feature type="region of interest" description="Disordered" evidence="1">
    <location>
        <begin position="169"/>
        <end position="437"/>
    </location>
</feature>
<evidence type="ECO:0008006" key="4">
    <source>
        <dbReference type="Google" id="ProtNLM"/>
    </source>
</evidence>
<feature type="compositionally biased region" description="Gly residues" evidence="1">
    <location>
        <begin position="330"/>
        <end position="351"/>
    </location>
</feature>
<gene>
    <name evidence="2" type="ORF">EKG83_09215</name>
</gene>
<dbReference type="KEGG" id="ssyi:EKG83_09215"/>
<feature type="compositionally biased region" description="Pro residues" evidence="1">
    <location>
        <begin position="239"/>
        <end position="294"/>
    </location>
</feature>
<dbReference type="OrthoDB" id="3664672at2"/>
<organism evidence="2 3">
    <name type="scientific">Saccharothrix syringae</name>
    <name type="common">Nocardiopsis syringae</name>
    <dbReference type="NCBI Taxonomy" id="103733"/>
    <lineage>
        <taxon>Bacteria</taxon>
        <taxon>Bacillati</taxon>
        <taxon>Actinomycetota</taxon>
        <taxon>Actinomycetes</taxon>
        <taxon>Pseudonocardiales</taxon>
        <taxon>Pseudonocardiaceae</taxon>
        <taxon>Saccharothrix</taxon>
    </lineage>
</organism>
<feature type="compositionally biased region" description="Low complexity" evidence="1">
    <location>
        <begin position="193"/>
        <end position="207"/>
    </location>
</feature>
<feature type="compositionally biased region" description="Low complexity" evidence="1">
    <location>
        <begin position="389"/>
        <end position="400"/>
    </location>
</feature>
<proteinExistence type="predicted"/>
<protein>
    <recommendedName>
        <fullName evidence="4">PPE domain-containing protein</fullName>
    </recommendedName>
</protein>
<dbReference type="AlphaFoldDB" id="A0A5Q0GU70"/>
<dbReference type="InterPro" id="IPR038332">
    <property type="entry name" value="PPE_sf"/>
</dbReference>
<dbReference type="EMBL" id="CP034550">
    <property type="protein sequence ID" value="QFZ17636.1"/>
    <property type="molecule type" value="Genomic_DNA"/>
</dbReference>